<reference evidence="2 3" key="1">
    <citation type="submission" date="2016-06" db="EMBL/GenBank/DDBJ databases">
        <title>Evolution of pathogenesis and genome organization in the Tremellales.</title>
        <authorList>
            <person name="Cuomo C."/>
            <person name="Litvintseva A."/>
            <person name="Heitman J."/>
            <person name="Chen Y."/>
            <person name="Sun S."/>
            <person name="Springer D."/>
            <person name="Dromer F."/>
            <person name="Young S."/>
            <person name="Zeng Q."/>
            <person name="Chapman S."/>
            <person name="Gujja S."/>
            <person name="Saif S."/>
            <person name="Birren B."/>
        </authorList>
    </citation>
    <scope>NUCLEOTIDE SEQUENCE [LARGE SCALE GENOMIC DNA]</scope>
    <source>
        <strain evidence="2 3">CBS 6273</strain>
    </source>
</reference>
<gene>
    <name evidence="2" type="ORF">I350_00371</name>
</gene>
<dbReference type="OrthoDB" id="2595676at2759"/>
<name>A0A1E3KET3_9TREE</name>
<dbReference type="EMBL" id="MEKH01000001">
    <property type="protein sequence ID" value="ODO11589.1"/>
    <property type="molecule type" value="Genomic_DNA"/>
</dbReference>
<feature type="region of interest" description="Disordered" evidence="1">
    <location>
        <begin position="51"/>
        <end position="86"/>
    </location>
</feature>
<comment type="caution">
    <text evidence="2">The sequence shown here is derived from an EMBL/GenBank/DDBJ whole genome shotgun (WGS) entry which is preliminary data.</text>
</comment>
<evidence type="ECO:0000313" key="2">
    <source>
        <dbReference type="EMBL" id="ODO11589.1"/>
    </source>
</evidence>
<protein>
    <submittedName>
        <fullName evidence="2">Uncharacterized protein</fullName>
    </submittedName>
</protein>
<organism evidence="2 3">
    <name type="scientific">Cryptococcus amylolentus CBS 6273</name>
    <dbReference type="NCBI Taxonomy" id="1296118"/>
    <lineage>
        <taxon>Eukaryota</taxon>
        <taxon>Fungi</taxon>
        <taxon>Dikarya</taxon>
        <taxon>Basidiomycota</taxon>
        <taxon>Agaricomycotina</taxon>
        <taxon>Tremellomycetes</taxon>
        <taxon>Tremellales</taxon>
        <taxon>Cryptococcaceae</taxon>
        <taxon>Cryptococcus</taxon>
    </lineage>
</organism>
<proteinExistence type="predicted"/>
<dbReference type="Proteomes" id="UP000095149">
    <property type="component" value="Unassembled WGS sequence"/>
</dbReference>
<dbReference type="AlphaFoldDB" id="A0A1E3KET3"/>
<accession>A0A1E3KET3</accession>
<sequence length="86" mass="9011">MSFRASLLRARVPTAPLARSPLSTFARPPAPSLKASAALARGPLLSRSFATSPVSRLEVSQPLGDGGTEEAPHSGINVDRSVRMDT</sequence>
<evidence type="ECO:0000313" key="3">
    <source>
        <dbReference type="Proteomes" id="UP000095149"/>
    </source>
</evidence>
<evidence type="ECO:0000256" key="1">
    <source>
        <dbReference type="SAM" id="MobiDB-lite"/>
    </source>
</evidence>